<keyword evidence="1" id="KW-1133">Transmembrane helix</keyword>
<evidence type="ECO:0000313" key="4">
    <source>
        <dbReference type="Proteomes" id="UP000478008"/>
    </source>
</evidence>
<gene>
    <name evidence="3" type="ORF">DEBR0S1_11672G</name>
</gene>
<protein>
    <submittedName>
        <fullName evidence="3">DEBR0S1_11672g1_1</fullName>
    </submittedName>
</protein>
<feature type="transmembrane region" description="Helical" evidence="1">
    <location>
        <begin position="387"/>
        <end position="409"/>
    </location>
</feature>
<dbReference type="EMBL" id="CABFWN010000001">
    <property type="protein sequence ID" value="VUG16247.1"/>
    <property type="molecule type" value="Genomic_DNA"/>
</dbReference>
<keyword evidence="1" id="KW-0472">Membrane</keyword>
<evidence type="ECO:0000313" key="3">
    <source>
        <dbReference type="EMBL" id="VUG16247.1"/>
    </source>
</evidence>
<keyword evidence="1" id="KW-0812">Transmembrane</keyword>
<organism evidence="3 4">
    <name type="scientific">Dekkera bruxellensis</name>
    <name type="common">Brettanomyces custersii</name>
    <dbReference type="NCBI Taxonomy" id="5007"/>
    <lineage>
        <taxon>Eukaryota</taxon>
        <taxon>Fungi</taxon>
        <taxon>Dikarya</taxon>
        <taxon>Ascomycota</taxon>
        <taxon>Saccharomycotina</taxon>
        <taxon>Pichiomycetes</taxon>
        <taxon>Pichiales</taxon>
        <taxon>Pichiaceae</taxon>
        <taxon>Brettanomyces</taxon>
    </lineage>
</organism>
<keyword evidence="2" id="KW-0732">Signal</keyword>
<reference evidence="3 4" key="1">
    <citation type="submission" date="2019-07" db="EMBL/GenBank/DDBJ databases">
        <authorList>
            <person name="Friedrich A."/>
            <person name="Schacherer J."/>
        </authorList>
    </citation>
    <scope>NUCLEOTIDE SEQUENCE [LARGE SCALE GENOMIC DNA]</scope>
</reference>
<dbReference type="AlphaFoldDB" id="A0A7D9GZ15"/>
<sequence>MKINTIILALTTASSVLAGILPQNIPPRTEDPIIMANPTDSSVVQIETGVSHLEKRSPRDVVVNKQWLKEESEKVHGTNTEEAPPPWIRTIHESVVEVVTPTIIAGVTFSTKPLETTVGTEWWISVKDDGSPKTIKPKLKNGQIKHGYPDVKTYFQTATTIVHKQENLKAHNLKKGDVVEEVVMIPEDDTYVKLSPLMRCTPDFYFKRGPGNMEESEPFCRPKDNQRLRVGKTYFLTWYSRFYNEAKNVRFHYAYVKESASEKGMWKRDAIADPRAPIKDVSDKVAEILPNKGSDSSKGAVAGAFHTTEWILNDQGFIPIDIQKSWLRGHVYRKVLVAIQPDTVDDEDFSILDAPHLILQFQLQESVGKNRGEMRRKMDMTTSGDSVYYVIMLIPTMVILALFIMYLFVQANKKHRDLSGLRKPRKSRFGNVGRYSIPYAETDLRKPGSLKQL</sequence>
<evidence type="ECO:0000256" key="1">
    <source>
        <dbReference type="SAM" id="Phobius"/>
    </source>
</evidence>
<dbReference type="Pfam" id="PF14610">
    <property type="entry name" value="Psg1"/>
    <property type="match status" value="1"/>
</dbReference>
<feature type="chain" id="PRO_5041182303" evidence="2">
    <location>
        <begin position="19"/>
        <end position="453"/>
    </location>
</feature>
<feature type="signal peptide" evidence="2">
    <location>
        <begin position="1"/>
        <end position="18"/>
    </location>
</feature>
<dbReference type="Proteomes" id="UP000478008">
    <property type="component" value="Unassembled WGS sequence"/>
</dbReference>
<dbReference type="InterPro" id="IPR028000">
    <property type="entry name" value="Pma1"/>
</dbReference>
<name>A0A7D9GZ15_DEKBR</name>
<keyword evidence="4" id="KW-1185">Reference proteome</keyword>
<accession>A0A7D9GZ15</accession>
<proteinExistence type="predicted"/>
<evidence type="ECO:0000256" key="2">
    <source>
        <dbReference type="SAM" id="SignalP"/>
    </source>
</evidence>